<dbReference type="EMBL" id="FRAV01000003">
    <property type="protein sequence ID" value="SHK39904.1"/>
    <property type="molecule type" value="Genomic_DNA"/>
</dbReference>
<reference evidence="3" key="1">
    <citation type="submission" date="2016-11" db="EMBL/GenBank/DDBJ databases">
        <authorList>
            <person name="Varghese N."/>
            <person name="Submissions S."/>
        </authorList>
    </citation>
    <scope>NUCLEOTIDE SEQUENCE [LARGE SCALE GENOMIC DNA]</scope>
    <source>
        <strain evidence="3">DSM 26899</strain>
    </source>
</reference>
<dbReference type="SUPFAM" id="SSF51206">
    <property type="entry name" value="cAMP-binding domain-like"/>
    <property type="match status" value="1"/>
</dbReference>
<organism evidence="2 3">
    <name type="scientific">Chryseobacterium polytrichastri</name>
    <dbReference type="NCBI Taxonomy" id="1302687"/>
    <lineage>
        <taxon>Bacteria</taxon>
        <taxon>Pseudomonadati</taxon>
        <taxon>Bacteroidota</taxon>
        <taxon>Flavobacteriia</taxon>
        <taxon>Flavobacteriales</taxon>
        <taxon>Weeksellaceae</taxon>
        <taxon>Chryseobacterium group</taxon>
        <taxon>Chryseobacterium</taxon>
    </lineage>
</organism>
<protein>
    <submittedName>
        <fullName evidence="2">cAMP-binding domain of CRP or a regulatory subunit of cAMP-dependent protein kinases</fullName>
    </submittedName>
</protein>
<dbReference type="RefSeq" id="WP_083547013.1">
    <property type="nucleotide sequence ID" value="NZ_FRAV01000003.1"/>
</dbReference>
<dbReference type="STRING" id="1302687.SAMN05444267_1003170"/>
<dbReference type="AlphaFoldDB" id="A0A1M6S4Z8"/>
<evidence type="ECO:0000313" key="3">
    <source>
        <dbReference type="Proteomes" id="UP000184364"/>
    </source>
</evidence>
<dbReference type="Proteomes" id="UP000184364">
    <property type="component" value="Unassembled WGS sequence"/>
</dbReference>
<accession>A0A1M6S4Z8</accession>
<dbReference type="OrthoDB" id="663011at2"/>
<dbReference type="Gene3D" id="2.60.120.10">
    <property type="entry name" value="Jelly Rolls"/>
    <property type="match status" value="1"/>
</dbReference>
<dbReference type="PROSITE" id="PS50042">
    <property type="entry name" value="CNMP_BINDING_3"/>
    <property type="match status" value="1"/>
</dbReference>
<name>A0A1M6S4Z8_9FLAO</name>
<dbReference type="InterPro" id="IPR018490">
    <property type="entry name" value="cNMP-bd_dom_sf"/>
</dbReference>
<evidence type="ECO:0000313" key="2">
    <source>
        <dbReference type="EMBL" id="SHK39904.1"/>
    </source>
</evidence>
<gene>
    <name evidence="2" type="ORF">SAMN05444267_1003170</name>
</gene>
<proteinExistence type="predicted"/>
<evidence type="ECO:0000259" key="1">
    <source>
        <dbReference type="PROSITE" id="PS50042"/>
    </source>
</evidence>
<dbReference type="InterPro" id="IPR014710">
    <property type="entry name" value="RmlC-like_jellyroll"/>
</dbReference>
<dbReference type="InterPro" id="IPR000595">
    <property type="entry name" value="cNMP-bd_dom"/>
</dbReference>
<dbReference type="Pfam" id="PF00027">
    <property type="entry name" value="cNMP_binding"/>
    <property type="match status" value="1"/>
</dbReference>
<sequence>MKLDEKILPIILRNFSEENFGAKEIIIEEGKIARKLYYIKKGVTRAWLNNDGKEITFQFMFEGSFISSWESLFYNSPSLYNIETIEPIDVYSTSLEEFRQKMDHDPDIKEFYYASLEKRLLEYQKLFISRIKDTAEQRYHDLFSQFPEIIRRIPQHYIASYLGITSVSLSRIRSRK</sequence>
<feature type="domain" description="Cyclic nucleotide-binding" evidence="1">
    <location>
        <begin position="1"/>
        <end position="119"/>
    </location>
</feature>
<keyword evidence="2" id="KW-0808">Transferase</keyword>
<keyword evidence="2" id="KW-0418">Kinase</keyword>
<dbReference type="GO" id="GO:0016301">
    <property type="term" value="F:kinase activity"/>
    <property type="evidence" value="ECO:0007669"/>
    <property type="project" value="UniProtKB-KW"/>
</dbReference>
<dbReference type="CDD" id="cd00038">
    <property type="entry name" value="CAP_ED"/>
    <property type="match status" value="1"/>
</dbReference>
<keyword evidence="3" id="KW-1185">Reference proteome</keyword>